<keyword evidence="5 9" id="KW-0812">Transmembrane</keyword>
<keyword evidence="4" id="KW-0997">Cell inner membrane</keyword>
<protein>
    <submittedName>
        <fullName evidence="11">Cationic peptide transport system permease protein</fullName>
    </submittedName>
</protein>
<organism evidence="11 12">
    <name type="scientific">Pseudoalteromonas denitrificans DSM 6059</name>
    <dbReference type="NCBI Taxonomy" id="1123010"/>
    <lineage>
        <taxon>Bacteria</taxon>
        <taxon>Pseudomonadati</taxon>
        <taxon>Pseudomonadota</taxon>
        <taxon>Gammaproteobacteria</taxon>
        <taxon>Alteromonadales</taxon>
        <taxon>Pseudoalteromonadaceae</taxon>
        <taxon>Pseudoalteromonas</taxon>
    </lineage>
</organism>
<comment type="similarity">
    <text evidence="8">Belongs to the binding-protein-dependent transport system permease family. OppBC subfamily.</text>
</comment>
<feature type="transmembrane region" description="Helical" evidence="9">
    <location>
        <begin position="220"/>
        <end position="241"/>
    </location>
</feature>
<keyword evidence="7 9" id="KW-0472">Membrane</keyword>
<dbReference type="PANTHER" id="PTHR43386">
    <property type="entry name" value="OLIGOPEPTIDE TRANSPORT SYSTEM PERMEASE PROTEIN APPC"/>
    <property type="match status" value="1"/>
</dbReference>
<dbReference type="Proteomes" id="UP000198862">
    <property type="component" value="Unassembled WGS sequence"/>
</dbReference>
<dbReference type="InterPro" id="IPR000515">
    <property type="entry name" value="MetI-like"/>
</dbReference>
<evidence type="ECO:0000313" key="11">
    <source>
        <dbReference type="EMBL" id="SFC86448.1"/>
    </source>
</evidence>
<gene>
    <name evidence="11" type="ORF">SAMN02745724_02757</name>
</gene>
<feature type="transmembrane region" description="Helical" evidence="9">
    <location>
        <begin position="261"/>
        <end position="288"/>
    </location>
</feature>
<dbReference type="Pfam" id="PF12911">
    <property type="entry name" value="OppC_N"/>
    <property type="match status" value="1"/>
</dbReference>
<dbReference type="InterPro" id="IPR035906">
    <property type="entry name" value="MetI-like_sf"/>
</dbReference>
<evidence type="ECO:0000256" key="3">
    <source>
        <dbReference type="ARBA" id="ARBA00022475"/>
    </source>
</evidence>
<evidence type="ECO:0000313" key="12">
    <source>
        <dbReference type="Proteomes" id="UP000198862"/>
    </source>
</evidence>
<keyword evidence="2 9" id="KW-0813">Transport</keyword>
<name>A0A1I1MTB1_9GAMM</name>
<keyword evidence="6 9" id="KW-1133">Transmembrane helix</keyword>
<feature type="domain" description="ABC transmembrane type-1" evidence="10">
    <location>
        <begin position="99"/>
        <end position="288"/>
    </location>
</feature>
<evidence type="ECO:0000256" key="5">
    <source>
        <dbReference type="ARBA" id="ARBA00022692"/>
    </source>
</evidence>
<feature type="transmembrane region" description="Helical" evidence="9">
    <location>
        <begin position="101"/>
        <end position="126"/>
    </location>
</feature>
<dbReference type="InterPro" id="IPR025966">
    <property type="entry name" value="OppC_N"/>
</dbReference>
<dbReference type="OrthoDB" id="9805884at2"/>
<dbReference type="STRING" id="1123010.SAMN02745724_02757"/>
<comment type="subcellular location">
    <subcellularLocation>
        <location evidence="1">Cell inner membrane</location>
        <topology evidence="1">Multi-pass membrane protein</topology>
    </subcellularLocation>
    <subcellularLocation>
        <location evidence="9">Cell membrane</location>
        <topology evidence="9">Multi-pass membrane protein</topology>
    </subcellularLocation>
</comment>
<feature type="transmembrane region" description="Helical" evidence="9">
    <location>
        <begin position="138"/>
        <end position="159"/>
    </location>
</feature>
<dbReference type="GO" id="GO:0055085">
    <property type="term" value="P:transmembrane transport"/>
    <property type="evidence" value="ECO:0007669"/>
    <property type="project" value="InterPro"/>
</dbReference>
<reference evidence="11 12" key="1">
    <citation type="submission" date="2016-10" db="EMBL/GenBank/DDBJ databases">
        <authorList>
            <person name="de Groot N.N."/>
        </authorList>
    </citation>
    <scope>NUCLEOTIDE SEQUENCE [LARGE SCALE GENOMIC DNA]</scope>
    <source>
        <strain evidence="11 12">DSM 6059</strain>
    </source>
</reference>
<dbReference type="Gene3D" id="1.10.3720.10">
    <property type="entry name" value="MetI-like"/>
    <property type="match status" value="1"/>
</dbReference>
<feature type="transmembrane region" description="Helical" evidence="9">
    <location>
        <begin position="165"/>
        <end position="185"/>
    </location>
</feature>
<accession>A0A1I1MTB1</accession>
<proteinExistence type="inferred from homology"/>
<dbReference type="InterPro" id="IPR050366">
    <property type="entry name" value="BP-dependent_transpt_permease"/>
</dbReference>
<dbReference type="PANTHER" id="PTHR43386:SF5">
    <property type="entry name" value="PUTRESCINE EXPORT SYSTEM PERMEASE PROTEIN SAPC"/>
    <property type="match status" value="1"/>
</dbReference>
<evidence type="ECO:0000256" key="2">
    <source>
        <dbReference type="ARBA" id="ARBA00022448"/>
    </source>
</evidence>
<dbReference type="CDD" id="cd06261">
    <property type="entry name" value="TM_PBP2"/>
    <property type="match status" value="1"/>
</dbReference>
<evidence type="ECO:0000256" key="7">
    <source>
        <dbReference type="ARBA" id="ARBA00023136"/>
    </source>
</evidence>
<dbReference type="AlphaFoldDB" id="A0A1I1MTB1"/>
<dbReference type="EMBL" id="FOLO01000020">
    <property type="protein sequence ID" value="SFC86448.1"/>
    <property type="molecule type" value="Genomic_DNA"/>
</dbReference>
<evidence type="ECO:0000256" key="9">
    <source>
        <dbReference type="RuleBase" id="RU363032"/>
    </source>
</evidence>
<dbReference type="GO" id="GO:0005886">
    <property type="term" value="C:plasma membrane"/>
    <property type="evidence" value="ECO:0007669"/>
    <property type="project" value="UniProtKB-SubCell"/>
</dbReference>
<feature type="transmembrane region" description="Helical" evidence="9">
    <location>
        <begin position="31"/>
        <end position="54"/>
    </location>
</feature>
<dbReference type="SUPFAM" id="SSF161098">
    <property type="entry name" value="MetI-like"/>
    <property type="match status" value="1"/>
</dbReference>
<sequence>MAKFNFIASLNGEELNKSPLRQLWRHFKSNHVALVGLWLFIALTILATLAPVLAPYGVNQQHSDALLLPPSWDDAGDVRFILGTDDLGRDVLSRLINGTTYTFGLAILTALITTLLGVILGVFAGMSKGVRSSILNHILDVTLSIPSLLLAIIIIALLGPGLLNTVWAIILALLPQYIHSVRNLVVQELSKDYIVAQWLDGANSWHVLSRGIFPNIYEHIVVIFTMSLSTAILDISALGFLKLGAQPPTAEWGAILAENLGFIYLAPWTVALPGILLFFAVLATNLVGDGLRTALKKRKAI</sequence>
<evidence type="ECO:0000256" key="1">
    <source>
        <dbReference type="ARBA" id="ARBA00004429"/>
    </source>
</evidence>
<evidence type="ECO:0000256" key="6">
    <source>
        <dbReference type="ARBA" id="ARBA00022989"/>
    </source>
</evidence>
<evidence type="ECO:0000259" key="10">
    <source>
        <dbReference type="PROSITE" id="PS50928"/>
    </source>
</evidence>
<keyword evidence="12" id="KW-1185">Reference proteome</keyword>
<dbReference type="Pfam" id="PF00528">
    <property type="entry name" value="BPD_transp_1"/>
    <property type="match status" value="1"/>
</dbReference>
<dbReference type="RefSeq" id="WP_091984887.1">
    <property type="nucleotide sequence ID" value="NZ_FOLO01000020.1"/>
</dbReference>
<dbReference type="PROSITE" id="PS50928">
    <property type="entry name" value="ABC_TM1"/>
    <property type="match status" value="1"/>
</dbReference>
<evidence type="ECO:0000256" key="8">
    <source>
        <dbReference type="ARBA" id="ARBA00024202"/>
    </source>
</evidence>
<keyword evidence="3" id="KW-1003">Cell membrane</keyword>
<evidence type="ECO:0000256" key="4">
    <source>
        <dbReference type="ARBA" id="ARBA00022519"/>
    </source>
</evidence>